<dbReference type="InterPro" id="IPR025663">
    <property type="entry name" value="AKAP_28"/>
</dbReference>
<proteinExistence type="predicted"/>
<dbReference type="PANTHER" id="PTHR35075">
    <property type="entry name" value="A-KINASE ANCHOR PROTEIN 14"/>
    <property type="match status" value="1"/>
</dbReference>
<dbReference type="Ensembl" id="ENSPSMT00000000277.1">
    <property type="protein sequence ID" value="ENSPSMP00000000236.1"/>
    <property type="gene ID" value="ENSPSMG00000000223.1"/>
</dbReference>
<dbReference type="Proteomes" id="UP000694414">
    <property type="component" value="Unplaced"/>
</dbReference>
<evidence type="ECO:0000313" key="1">
    <source>
        <dbReference type="Ensembl" id="ENSPSMP00000000236.1"/>
    </source>
</evidence>
<dbReference type="GeneTree" id="ENSGT00390000003444"/>
<dbReference type="Pfam" id="PF14469">
    <property type="entry name" value="AKAP28"/>
    <property type="match status" value="1"/>
</dbReference>
<accession>A0A8C8YBZ0</accession>
<reference evidence="1" key="1">
    <citation type="submission" date="2025-08" db="UniProtKB">
        <authorList>
            <consortium name="Ensembl"/>
        </authorList>
    </citation>
    <scope>IDENTIFICATION</scope>
</reference>
<dbReference type="GO" id="GO:0034237">
    <property type="term" value="F:protein kinase A regulatory subunit binding"/>
    <property type="evidence" value="ECO:0007669"/>
    <property type="project" value="TreeGrafter"/>
</dbReference>
<protein>
    <recommendedName>
        <fullName evidence="3">A-kinase anchor protein 14</fullName>
    </recommendedName>
</protein>
<dbReference type="AlphaFoldDB" id="A0A8C8YBZ0"/>
<sequence length="355" mass="37973">MNVTKNVKVKKKVRLNEIPIILGETDNEDKSNVTAAARSNVTTAAKSSLITTARSHVTDAARSHVTAAASSNVTAAARSNVTAAARSNVTDAASSNVTDAARSNVSDAARSNLTAAASSNVTAAARSNVTDAASSNVTAALRSKGTDAARSKVTDAARSKVTDAARSNVIAVTAAASSNVTAAASSNMTAAADPKVTAVALALVKDAIDAAIKFVEDVENPIKNIKWITHGEFTAERGRKQIEQFKWDHQKRWVNCTKFVRRKDVIHSFHYIYCVRWSVPTAITPTAEVSAAAYFTIKINKNKPPDAPIDVSYIFEEQSLLQRPGMARFRDKWPKDLIEAKHILIESVKSSLNVV</sequence>
<name>A0A8C8YBZ0_PROSS</name>
<dbReference type="PANTHER" id="PTHR35075:SF1">
    <property type="entry name" value="A-KINASE ANCHOR PROTEIN 14"/>
    <property type="match status" value="1"/>
</dbReference>
<dbReference type="InterPro" id="IPR053084">
    <property type="entry name" value="AKAP"/>
</dbReference>
<keyword evidence="2" id="KW-1185">Reference proteome</keyword>
<evidence type="ECO:0000313" key="2">
    <source>
        <dbReference type="Proteomes" id="UP000694414"/>
    </source>
</evidence>
<organism evidence="1 2">
    <name type="scientific">Prolemur simus</name>
    <name type="common">Greater bamboo lemur</name>
    <name type="synonym">Hapalemur simus</name>
    <dbReference type="NCBI Taxonomy" id="1328070"/>
    <lineage>
        <taxon>Eukaryota</taxon>
        <taxon>Metazoa</taxon>
        <taxon>Chordata</taxon>
        <taxon>Craniata</taxon>
        <taxon>Vertebrata</taxon>
        <taxon>Euteleostomi</taxon>
        <taxon>Mammalia</taxon>
        <taxon>Eutheria</taxon>
        <taxon>Euarchontoglires</taxon>
        <taxon>Primates</taxon>
        <taxon>Strepsirrhini</taxon>
        <taxon>Lemuriformes</taxon>
        <taxon>Lemuridae</taxon>
        <taxon>Prolemur</taxon>
    </lineage>
</organism>
<evidence type="ECO:0008006" key="3">
    <source>
        <dbReference type="Google" id="ProtNLM"/>
    </source>
</evidence>
<reference evidence="1" key="2">
    <citation type="submission" date="2025-09" db="UniProtKB">
        <authorList>
            <consortium name="Ensembl"/>
        </authorList>
    </citation>
    <scope>IDENTIFICATION</scope>
</reference>
<dbReference type="GO" id="GO:0005952">
    <property type="term" value="C:cAMP-dependent protein kinase complex"/>
    <property type="evidence" value="ECO:0007669"/>
    <property type="project" value="TreeGrafter"/>
</dbReference>